<dbReference type="OrthoDB" id="384924at2"/>
<keyword evidence="2" id="KW-1185">Reference proteome</keyword>
<dbReference type="GO" id="GO:0006281">
    <property type="term" value="P:DNA repair"/>
    <property type="evidence" value="ECO:0007669"/>
    <property type="project" value="InterPro"/>
</dbReference>
<proteinExistence type="predicted"/>
<evidence type="ECO:0000313" key="2">
    <source>
        <dbReference type="Proteomes" id="UP000051166"/>
    </source>
</evidence>
<dbReference type="Proteomes" id="UP000051166">
    <property type="component" value="Unassembled WGS sequence"/>
</dbReference>
<dbReference type="InterPro" id="IPR036614">
    <property type="entry name" value="RusA-like_sf"/>
</dbReference>
<dbReference type="InterPro" id="IPR008822">
    <property type="entry name" value="Endonuclease_RusA-like"/>
</dbReference>
<accession>A0A0R1UW66</accession>
<dbReference type="PATRIC" id="fig|1423801.4.peg.1475"/>
<dbReference type="STRING" id="1423801.FD50_GL001438"/>
<dbReference type="AlphaFoldDB" id="A0A0R1UW66"/>
<comment type="caution">
    <text evidence="1">The sequence shown here is derived from an EMBL/GenBank/DDBJ whole genome shotgun (WGS) entry which is preliminary data.</text>
</comment>
<gene>
    <name evidence="1" type="ORF">FD50_GL001438</name>
</gene>
<dbReference type="SUPFAM" id="SSF103084">
    <property type="entry name" value="Holliday junction resolvase RusA"/>
    <property type="match status" value="1"/>
</dbReference>
<name>A0A0R1UW66_9LACO</name>
<organism evidence="1 2">
    <name type="scientific">Liquorilactobacillus satsumensis DSM 16230 = JCM 12392</name>
    <dbReference type="NCBI Taxonomy" id="1423801"/>
    <lineage>
        <taxon>Bacteria</taxon>
        <taxon>Bacillati</taxon>
        <taxon>Bacillota</taxon>
        <taxon>Bacilli</taxon>
        <taxon>Lactobacillales</taxon>
        <taxon>Lactobacillaceae</taxon>
        <taxon>Liquorilactobacillus</taxon>
    </lineage>
</organism>
<dbReference type="EMBL" id="AZFQ01000052">
    <property type="protein sequence ID" value="KRL97457.1"/>
    <property type="molecule type" value="Genomic_DNA"/>
</dbReference>
<dbReference type="Gene3D" id="3.30.1330.70">
    <property type="entry name" value="Holliday junction resolvase RusA"/>
    <property type="match status" value="1"/>
</dbReference>
<dbReference type="GO" id="GO:0000287">
    <property type="term" value="F:magnesium ion binding"/>
    <property type="evidence" value="ECO:0007669"/>
    <property type="project" value="InterPro"/>
</dbReference>
<dbReference type="Pfam" id="PF05866">
    <property type="entry name" value="RusA"/>
    <property type="match status" value="1"/>
</dbReference>
<reference evidence="1 2" key="1">
    <citation type="journal article" date="2015" name="Genome Announc.">
        <title>Expanding the biotechnology potential of lactobacilli through comparative genomics of 213 strains and associated genera.</title>
        <authorList>
            <person name="Sun Z."/>
            <person name="Harris H.M."/>
            <person name="McCann A."/>
            <person name="Guo C."/>
            <person name="Argimon S."/>
            <person name="Zhang W."/>
            <person name="Yang X."/>
            <person name="Jeffery I.B."/>
            <person name="Cooney J.C."/>
            <person name="Kagawa T.F."/>
            <person name="Liu W."/>
            <person name="Song Y."/>
            <person name="Salvetti E."/>
            <person name="Wrobel A."/>
            <person name="Rasinkangas P."/>
            <person name="Parkhill J."/>
            <person name="Rea M.C."/>
            <person name="O'Sullivan O."/>
            <person name="Ritari J."/>
            <person name="Douillard F.P."/>
            <person name="Paul Ross R."/>
            <person name="Yang R."/>
            <person name="Briner A.E."/>
            <person name="Felis G.E."/>
            <person name="de Vos W.M."/>
            <person name="Barrangou R."/>
            <person name="Klaenhammer T.R."/>
            <person name="Caufield P.W."/>
            <person name="Cui Y."/>
            <person name="Zhang H."/>
            <person name="O'Toole P.W."/>
        </authorList>
    </citation>
    <scope>NUCLEOTIDE SEQUENCE [LARGE SCALE GENOMIC DNA]</scope>
    <source>
        <strain evidence="1 2">DSM 16230</strain>
    </source>
</reference>
<dbReference type="GO" id="GO:0006310">
    <property type="term" value="P:DNA recombination"/>
    <property type="evidence" value="ECO:0007669"/>
    <property type="project" value="InterPro"/>
</dbReference>
<evidence type="ECO:0000313" key="1">
    <source>
        <dbReference type="EMBL" id="KRL97457.1"/>
    </source>
</evidence>
<sequence>MNKGDRKLTRKPLEFFIPMKKIPTVTHQEKQVAVIKGKPHFYEPPELQSARSLITDHLGKFAPKEPFPGKVRLLVKYCYLATGKHKNGEYKRTKPDLDNNMKLLQDCMTQLGFWKDDMYIVSLIAEKFWADLPGIYIKIEEVS</sequence>
<protein>
    <submittedName>
        <fullName evidence="1">Endodeoxyribonuclease RusA</fullName>
    </submittedName>
</protein>